<dbReference type="OMA" id="VTDFAYY"/>
<feature type="chain" id="PRO_5004732370" description="Class II aldolase/adducin N-terminal domain-containing protein" evidence="2">
    <location>
        <begin position="23"/>
        <end position="360"/>
    </location>
</feature>
<proteinExistence type="predicted"/>
<dbReference type="SUPFAM" id="SSF53639">
    <property type="entry name" value="AraD/HMP-PK domain-like"/>
    <property type="match status" value="1"/>
</dbReference>
<organism evidence="4 5">
    <name type="scientific">Kalmanozyma brasiliensis (strain GHG001)</name>
    <name type="common">Yeast</name>
    <name type="synonym">Pseudozyma brasiliensis</name>
    <dbReference type="NCBI Taxonomy" id="1365824"/>
    <lineage>
        <taxon>Eukaryota</taxon>
        <taxon>Fungi</taxon>
        <taxon>Dikarya</taxon>
        <taxon>Basidiomycota</taxon>
        <taxon>Ustilaginomycotina</taxon>
        <taxon>Ustilaginomycetes</taxon>
        <taxon>Ustilaginales</taxon>
        <taxon>Ustilaginaceae</taxon>
        <taxon>Kalmanozyma</taxon>
    </lineage>
</organism>
<dbReference type="HOGENOM" id="CLU_776580_0_0_1"/>
<dbReference type="InterPro" id="IPR051017">
    <property type="entry name" value="Aldolase-II_Adducin_sf"/>
</dbReference>
<evidence type="ECO:0000256" key="2">
    <source>
        <dbReference type="SAM" id="SignalP"/>
    </source>
</evidence>
<dbReference type="eggNOG" id="ENOG502SKYK">
    <property type="taxonomic scope" value="Eukaryota"/>
</dbReference>
<dbReference type="OrthoDB" id="2932980at2759"/>
<sequence length="360" mass="37929">MRLSTIEWTLLLLLAAVKLVASQALPQLTPRQLAVNQLVNASRILAQQTIADDSPGHISIRDPLAPNLAFLITAGTHPAAQITPADIAVARINDSIVTSAALSGYPAPARPAEIFLHSSIYQRFPNTTVASIAFYRPEQLLPYTMFPDKSSNASAADATVSDMTSLYAATSGAAFMGGYAAPVFDAFDAEPATITPSVDNVVKGFALAQKFGPANARAGSVNETDGFRPLVLMRNDGATVVGTSVPETVFRFVNAVKSARVQWQASAMAFGNGSRPLFLPNAAAKANDAYLRSWLLWMTQIEDSIRADEARSPELWETDDANSTTGDGGGSLASGAVATLLARPQTVPIATAAILLATLL</sequence>
<reference evidence="5" key="1">
    <citation type="journal article" date="2013" name="Genome Announc.">
        <title>Draft genome sequence of Pseudozyma brasiliensis sp. nov. strain GHG001, a high producer of endo-1,4-xylanase isolated from an insect pest of sugarcane.</title>
        <authorList>
            <person name="Oliveira J.V.D.C."/>
            <person name="dos Santos R.A.C."/>
            <person name="Borges T.A."/>
            <person name="Riano-Pachon D.M."/>
            <person name="Goldman G.H."/>
        </authorList>
    </citation>
    <scope>NUCLEOTIDE SEQUENCE [LARGE SCALE GENOMIC DNA]</scope>
    <source>
        <strain evidence="5">GHG001</strain>
    </source>
</reference>
<dbReference type="PANTHER" id="PTHR10672:SF39">
    <property type="entry name" value="CLASS II ALDOLASE_ADDUCIN N-TERMINAL DOMAIN-CONTAINING PROTEIN"/>
    <property type="match status" value="1"/>
</dbReference>
<keyword evidence="5" id="KW-1185">Reference proteome</keyword>
<evidence type="ECO:0000259" key="3">
    <source>
        <dbReference type="SMART" id="SM01007"/>
    </source>
</evidence>
<dbReference type="RefSeq" id="XP_016291989.1">
    <property type="nucleotide sequence ID" value="XM_016436685.1"/>
</dbReference>
<dbReference type="Proteomes" id="UP000019377">
    <property type="component" value="Unassembled WGS sequence"/>
</dbReference>
<dbReference type="STRING" id="1365824.V5EPG4"/>
<name>V5EPG4_KALBG</name>
<keyword evidence="2" id="KW-0732">Signal</keyword>
<evidence type="ECO:0000313" key="5">
    <source>
        <dbReference type="Proteomes" id="UP000019377"/>
    </source>
</evidence>
<dbReference type="InterPro" id="IPR036409">
    <property type="entry name" value="Aldolase_II/adducin_N_sf"/>
</dbReference>
<dbReference type="Gene3D" id="3.40.225.10">
    <property type="entry name" value="Class II aldolase/adducin N-terminal domain"/>
    <property type="match status" value="1"/>
</dbReference>
<dbReference type="Pfam" id="PF00596">
    <property type="entry name" value="Aldolase_II"/>
    <property type="match status" value="1"/>
</dbReference>
<dbReference type="PANTHER" id="PTHR10672">
    <property type="entry name" value="ADDUCIN"/>
    <property type="match status" value="1"/>
</dbReference>
<gene>
    <name evidence="4" type="ORF">PSEUBRA_SCAF23g05191</name>
</gene>
<feature type="signal peptide" evidence="2">
    <location>
        <begin position="1"/>
        <end position="22"/>
    </location>
</feature>
<dbReference type="GO" id="GO:0051015">
    <property type="term" value="F:actin filament binding"/>
    <property type="evidence" value="ECO:0007669"/>
    <property type="project" value="TreeGrafter"/>
</dbReference>
<protein>
    <recommendedName>
        <fullName evidence="3">Class II aldolase/adducin N-terminal domain-containing protein</fullName>
    </recommendedName>
</protein>
<accession>V5EPG4</accession>
<feature type="domain" description="Class II aldolase/adducin N-terminal" evidence="3">
    <location>
        <begin position="36"/>
        <end position="263"/>
    </location>
</feature>
<feature type="region of interest" description="Disordered" evidence="1">
    <location>
        <begin position="310"/>
        <end position="329"/>
    </location>
</feature>
<evidence type="ECO:0000256" key="1">
    <source>
        <dbReference type="SAM" id="MobiDB-lite"/>
    </source>
</evidence>
<dbReference type="GO" id="GO:0005856">
    <property type="term" value="C:cytoskeleton"/>
    <property type="evidence" value="ECO:0007669"/>
    <property type="project" value="TreeGrafter"/>
</dbReference>
<dbReference type="SMART" id="SM01007">
    <property type="entry name" value="Aldolase_II"/>
    <property type="match status" value="1"/>
</dbReference>
<dbReference type="AlphaFoldDB" id="V5EPG4"/>
<evidence type="ECO:0000313" key="4">
    <source>
        <dbReference type="EMBL" id="EST07000.1"/>
    </source>
</evidence>
<dbReference type="InterPro" id="IPR001303">
    <property type="entry name" value="Aldolase_II/adducin_N"/>
</dbReference>
<dbReference type="GeneID" id="27419328"/>
<dbReference type="EMBL" id="KI545866">
    <property type="protein sequence ID" value="EST07000.1"/>
    <property type="molecule type" value="Genomic_DNA"/>
</dbReference>